<reference evidence="3" key="1">
    <citation type="submission" date="2017-09" db="EMBL/GenBank/DDBJ databases">
        <title>Depth-based differentiation of microbial function through sediment-hosted aquifers and enrichment of novel symbionts in the deep terrestrial subsurface.</title>
        <authorList>
            <person name="Probst A.J."/>
            <person name="Ladd B."/>
            <person name="Jarett J.K."/>
            <person name="Geller-Mcgrath D.E."/>
            <person name="Sieber C.M.K."/>
            <person name="Emerson J.B."/>
            <person name="Anantharaman K."/>
            <person name="Thomas B.C."/>
            <person name="Malmstrom R."/>
            <person name="Stieglmeier M."/>
            <person name="Klingl A."/>
            <person name="Woyke T."/>
            <person name="Ryan C.M."/>
            <person name="Banfield J.F."/>
        </authorList>
    </citation>
    <scope>NUCLEOTIDE SEQUENCE [LARGE SCALE GENOMIC DNA]</scope>
</reference>
<keyword evidence="1" id="KW-1133">Transmembrane helix</keyword>
<gene>
    <name evidence="2" type="ORF">CO057_00575</name>
</gene>
<dbReference type="EMBL" id="PFSI01000013">
    <property type="protein sequence ID" value="PJC24870.1"/>
    <property type="molecule type" value="Genomic_DNA"/>
</dbReference>
<proteinExistence type="predicted"/>
<accession>A0A2M8EQ56</accession>
<dbReference type="AlphaFoldDB" id="A0A2M8EQ56"/>
<sequence>MDEQDNNRVYIRKTKPSFTREQRAGFVLVIGAGAIAALLGLVYVGRHLTDPFAIDYSGPMYLTSDEQEWLDLLEQQNSDTDKDTLSDYDELYVYKTSPYLQDTDGDGYNDATEIATSSDPTCAAGADCNTADDIAVGTTLDFGISDVDDTSVSNTDTTISQIESAISNLSVTEIRQLLIDSGADETLVSTLTDEEVKTLFDAVIADLTSTGQLDSLIETSLQ</sequence>
<evidence type="ECO:0000313" key="2">
    <source>
        <dbReference type="EMBL" id="PJC24870.1"/>
    </source>
</evidence>
<organism evidence="2 3">
    <name type="scientific">Candidatus Uhrbacteria bacterium CG_4_9_14_0_2_um_filter_41_50</name>
    <dbReference type="NCBI Taxonomy" id="1975031"/>
    <lineage>
        <taxon>Bacteria</taxon>
        <taxon>Candidatus Uhriibacteriota</taxon>
    </lineage>
</organism>
<feature type="transmembrane region" description="Helical" evidence="1">
    <location>
        <begin position="24"/>
        <end position="44"/>
    </location>
</feature>
<keyword evidence="1" id="KW-0812">Transmembrane</keyword>
<evidence type="ECO:0000313" key="3">
    <source>
        <dbReference type="Proteomes" id="UP000230251"/>
    </source>
</evidence>
<protein>
    <submittedName>
        <fullName evidence="2">Uncharacterized protein</fullName>
    </submittedName>
</protein>
<keyword evidence="1" id="KW-0472">Membrane</keyword>
<dbReference type="Proteomes" id="UP000230251">
    <property type="component" value="Unassembled WGS sequence"/>
</dbReference>
<evidence type="ECO:0000256" key="1">
    <source>
        <dbReference type="SAM" id="Phobius"/>
    </source>
</evidence>
<name>A0A2M8EQ56_9BACT</name>
<comment type="caution">
    <text evidence="2">The sequence shown here is derived from an EMBL/GenBank/DDBJ whole genome shotgun (WGS) entry which is preliminary data.</text>
</comment>